<protein>
    <submittedName>
        <fullName evidence="4">TDP43_N domain-containing protein</fullName>
    </submittedName>
</protein>
<proteinExistence type="predicted"/>
<reference evidence="4" key="1">
    <citation type="submission" date="2016-11" db="UniProtKB">
        <authorList>
            <consortium name="WormBaseParasite"/>
        </authorList>
    </citation>
    <scope>IDENTIFICATION</scope>
</reference>
<dbReference type="Proteomes" id="UP000095281">
    <property type="component" value="Unplaced"/>
</dbReference>
<dbReference type="SUPFAM" id="SSF50494">
    <property type="entry name" value="Trypsin-like serine proteases"/>
    <property type="match status" value="1"/>
</dbReference>
<accession>A0A1I8BXL9</accession>
<dbReference type="Pfam" id="PF18694">
    <property type="entry name" value="TDP-43_N"/>
    <property type="match status" value="1"/>
</dbReference>
<dbReference type="AlphaFoldDB" id="A0A1I8BXL9"/>
<organism evidence="3 4">
    <name type="scientific">Meloidogyne hapla</name>
    <name type="common">Root-knot nematode worm</name>
    <dbReference type="NCBI Taxonomy" id="6305"/>
    <lineage>
        <taxon>Eukaryota</taxon>
        <taxon>Metazoa</taxon>
        <taxon>Ecdysozoa</taxon>
        <taxon>Nematoda</taxon>
        <taxon>Chromadorea</taxon>
        <taxon>Rhabditida</taxon>
        <taxon>Tylenchina</taxon>
        <taxon>Tylenchomorpha</taxon>
        <taxon>Tylenchoidea</taxon>
        <taxon>Meloidogynidae</taxon>
        <taxon>Meloidogyninae</taxon>
        <taxon>Meloidogyne</taxon>
    </lineage>
</organism>
<evidence type="ECO:0000313" key="3">
    <source>
        <dbReference type="Proteomes" id="UP000095281"/>
    </source>
</evidence>
<dbReference type="InterPro" id="IPR041105">
    <property type="entry name" value="TDP-43_N"/>
</dbReference>
<name>A0A1I8BXL9_MELHA</name>
<evidence type="ECO:0000259" key="2">
    <source>
        <dbReference type="Pfam" id="PF18694"/>
    </source>
</evidence>
<evidence type="ECO:0000313" key="4">
    <source>
        <dbReference type="WBParaSite" id="MhA1_Contig70.frz3.fgene4"/>
    </source>
</evidence>
<dbReference type="WBParaSite" id="MhA1_Contig70.frz3.fgene4">
    <property type="protein sequence ID" value="MhA1_Contig70.frz3.fgene4"/>
    <property type="gene ID" value="MhA1_Contig70.frz3.fgene4"/>
</dbReference>
<feature type="region of interest" description="Disordered" evidence="1">
    <location>
        <begin position="253"/>
        <end position="290"/>
    </location>
</feature>
<dbReference type="InterPro" id="IPR009003">
    <property type="entry name" value="Peptidase_S1_PA"/>
</dbReference>
<feature type="domain" description="TAR DNA-binding protein 43 N-terminal" evidence="2">
    <location>
        <begin position="15"/>
        <end position="85"/>
    </location>
</feature>
<sequence>MSESGSPSNVEVKYIPVTDKTIDPNEVVELLLSRDGNLPLASLGRAFTPDAYLEYQSTGGKRIVSFDSTKNVFLKPPDGWEGKQIDIICKENRSREILPYSHVQGTPFRATVKCFHDNWDYVLLKSDDPIDGSGPTICCSECFGEPLLLCGRGNHSGTLATREGNIYMTEKVKNCPFLLGTIKTSDGDSGGGVFDRHGLVGISVGNTPFLECLYKIAVSNAATFNPNNFMVLATDLIAARASVEARDTPLSHAHKYLAPAPKPGSFRDSPQPKKRRYRESEAQTGTGTQSYTGTAEFSLFKVHERSAWVDDFEEERKRSVYVNHLSEMELPQAEGLSSTCQPFAIRCGKGSRLAVLFAEPEHDSHCTEHIGHLILNLLRKQNNWIQLPACPSDAIFGRHGEILIVGLYTGEFLLLSTLEGNIGQVLWNGGGPTAGLHTRAITQFQWLDEHKGILISVGLDGKVIKSRLEPNNQLELLEGTQITLSDLPKHLHRESESDQSVGLIGVSIFNDCENKKQLWITTEACVLIQIGGEHLKEIKYTQTLFENRNSGETAEQFISFISGKERIFLWKTSDGRILQKITKSEDGHLNNYEISKLLSIGRSKSEFSVLTDNTNLLFTLSANQQKSSVENELIVLDILNDELLLRDSQIGECLETFTLDKHIMIGISSREIDRGEIEGEPEKKYFLNFYEIVLE</sequence>
<evidence type="ECO:0000256" key="1">
    <source>
        <dbReference type="SAM" id="MobiDB-lite"/>
    </source>
</evidence>
<keyword evidence="3" id="KW-1185">Reference proteome</keyword>